<dbReference type="Pfam" id="PF21792">
    <property type="entry name" value="DAB2_SBM"/>
    <property type="match status" value="1"/>
</dbReference>
<keyword evidence="5" id="KW-0221">Differentiation</keyword>
<keyword evidence="4" id="KW-0597">Phosphoprotein</keyword>
<feature type="region of interest" description="Disordered" evidence="6">
    <location>
        <begin position="593"/>
        <end position="613"/>
    </location>
</feature>
<feature type="region of interest" description="Disordered" evidence="6">
    <location>
        <begin position="540"/>
        <end position="580"/>
    </location>
</feature>
<dbReference type="InterPro" id="IPR006020">
    <property type="entry name" value="PTB/PI_dom"/>
</dbReference>
<feature type="compositionally biased region" description="Polar residues" evidence="6">
    <location>
        <begin position="567"/>
        <end position="577"/>
    </location>
</feature>
<dbReference type="GO" id="GO:0030154">
    <property type="term" value="P:cell differentiation"/>
    <property type="evidence" value="ECO:0007669"/>
    <property type="project" value="UniProtKB-KW"/>
</dbReference>
<dbReference type="SUPFAM" id="SSF50729">
    <property type="entry name" value="PH domain-like"/>
    <property type="match status" value="1"/>
</dbReference>
<dbReference type="GO" id="GO:0038024">
    <property type="term" value="F:cargo receptor activity"/>
    <property type="evidence" value="ECO:0007669"/>
    <property type="project" value="TreeGrafter"/>
</dbReference>
<reference evidence="8" key="1">
    <citation type="submission" date="2023-03" db="EMBL/GenBank/DDBJ databases">
        <title>Electrophorus voltai genome.</title>
        <authorList>
            <person name="Bian C."/>
        </authorList>
    </citation>
    <scope>NUCLEOTIDE SEQUENCE</scope>
    <source>
        <strain evidence="8">CB-2022</strain>
        <tissue evidence="8">Muscle</tissue>
    </source>
</reference>
<evidence type="ECO:0000259" key="7">
    <source>
        <dbReference type="PROSITE" id="PS01179"/>
    </source>
</evidence>
<evidence type="ECO:0000256" key="1">
    <source>
        <dbReference type="ARBA" id="ARBA00004496"/>
    </source>
</evidence>
<keyword evidence="2" id="KW-0217">Developmental protein</keyword>
<keyword evidence="3" id="KW-0963">Cytoplasm</keyword>
<dbReference type="EMBL" id="JAROKS010000023">
    <property type="protein sequence ID" value="KAK1787258.1"/>
    <property type="molecule type" value="Genomic_DNA"/>
</dbReference>
<dbReference type="PANTHER" id="PTHR47695">
    <property type="entry name" value="PID DOMAIN-CONTAINING PROTEIN"/>
    <property type="match status" value="1"/>
</dbReference>
<dbReference type="GO" id="GO:0005905">
    <property type="term" value="C:clathrin-coated pit"/>
    <property type="evidence" value="ECO:0007669"/>
    <property type="project" value="TreeGrafter"/>
</dbReference>
<evidence type="ECO:0000313" key="9">
    <source>
        <dbReference type="Proteomes" id="UP001239994"/>
    </source>
</evidence>
<dbReference type="GO" id="GO:0035615">
    <property type="term" value="F:clathrin adaptor activity"/>
    <property type="evidence" value="ECO:0007669"/>
    <property type="project" value="TreeGrafter"/>
</dbReference>
<evidence type="ECO:0000256" key="5">
    <source>
        <dbReference type="ARBA" id="ARBA00022782"/>
    </source>
</evidence>
<feature type="region of interest" description="Disordered" evidence="6">
    <location>
        <begin position="424"/>
        <end position="461"/>
    </location>
</feature>
<dbReference type="InterPro" id="IPR048559">
    <property type="entry name" value="DAB1/2_SBM"/>
</dbReference>
<evidence type="ECO:0000256" key="2">
    <source>
        <dbReference type="ARBA" id="ARBA00022473"/>
    </source>
</evidence>
<feature type="compositionally biased region" description="Polar residues" evidence="6">
    <location>
        <begin position="287"/>
        <end position="299"/>
    </location>
</feature>
<keyword evidence="9" id="KW-1185">Reference proteome</keyword>
<dbReference type="GO" id="GO:0045807">
    <property type="term" value="P:positive regulation of endocytosis"/>
    <property type="evidence" value="ECO:0007669"/>
    <property type="project" value="TreeGrafter"/>
</dbReference>
<name>A0AAD8YTT6_9TELE</name>
<dbReference type="AlphaFoldDB" id="A0AAD8YTT6"/>
<feature type="region of interest" description="Disordered" evidence="6">
    <location>
        <begin position="31"/>
        <end position="67"/>
    </location>
</feature>
<dbReference type="Proteomes" id="UP001239994">
    <property type="component" value="Unassembled WGS sequence"/>
</dbReference>
<accession>A0AAD8YTT6</accession>
<dbReference type="GO" id="GO:0090090">
    <property type="term" value="P:negative regulation of canonical Wnt signaling pathway"/>
    <property type="evidence" value="ECO:0007669"/>
    <property type="project" value="TreeGrafter"/>
</dbReference>
<evidence type="ECO:0000256" key="3">
    <source>
        <dbReference type="ARBA" id="ARBA00022490"/>
    </source>
</evidence>
<dbReference type="GO" id="GO:0010718">
    <property type="term" value="P:positive regulation of epithelial to mesenchymal transition"/>
    <property type="evidence" value="ECO:0007669"/>
    <property type="project" value="TreeGrafter"/>
</dbReference>
<gene>
    <name evidence="8" type="ORF">P4O66_002768</name>
</gene>
<evidence type="ECO:0000313" key="8">
    <source>
        <dbReference type="EMBL" id="KAK1787258.1"/>
    </source>
</evidence>
<dbReference type="Gene3D" id="2.30.29.30">
    <property type="entry name" value="Pleckstrin-homology domain (PH domain)/Phosphotyrosine-binding domain (PTB)"/>
    <property type="match status" value="1"/>
</dbReference>
<evidence type="ECO:0000256" key="4">
    <source>
        <dbReference type="ARBA" id="ARBA00022553"/>
    </source>
</evidence>
<feature type="compositionally biased region" description="Pro residues" evidence="6">
    <location>
        <begin position="599"/>
        <end position="608"/>
    </location>
</feature>
<feature type="region of interest" description="Disordered" evidence="6">
    <location>
        <begin position="277"/>
        <end position="300"/>
    </location>
</feature>
<feature type="domain" description="PID" evidence="7">
    <location>
        <begin position="84"/>
        <end position="219"/>
    </location>
</feature>
<dbReference type="InterPro" id="IPR011993">
    <property type="entry name" value="PH-like_dom_sf"/>
</dbReference>
<dbReference type="FunFam" id="2.30.29.30:FF:000035">
    <property type="entry name" value="Disabled homolog 2 isoform 1"/>
    <property type="match status" value="1"/>
</dbReference>
<dbReference type="GO" id="GO:0005737">
    <property type="term" value="C:cytoplasm"/>
    <property type="evidence" value="ECO:0007669"/>
    <property type="project" value="UniProtKB-SubCell"/>
</dbReference>
<evidence type="ECO:0000256" key="6">
    <source>
        <dbReference type="SAM" id="MobiDB-lite"/>
    </source>
</evidence>
<proteinExistence type="predicted"/>
<sequence length="885" mass="92891">MESTAPPPLLSSSCGVVMSTDMQPAAVAPAELATEPNASAVGPETSPAGPATASTPAAGKTFFSREKKKVPEKTDEYLLARFQGDGVRYKAKLIGIDDVPEARGDKMSQDSMMKLKGMAVAARSQGKHKQRMWVTISLTGIKLIDEKTGVIEHEHVVNKISFIARDITDNRAFGYVYGAEGQHQFFAIKTAQQAEPLVLDLKDLFQLIFNMKKKEAESAHKPDSVLLLELAAVIDANQNHIKGNPFISYPTVPCNTPNDGPFSSSLALFRTPSPDPFSNDPFPPVNSQDDSSPLSSNCETGPLDGLLNRPIACNSLTGDSAPNGQLVKDLSDGWCPKNTVDAPVEFLSKNVKGSSPLSVPLQAPPFCTMFDKVVLPVLPTPSPFGSGLSQSLHLSVQTPPLCCGETAPPVVRNGGVMPLCPPPASSKHGHVQGRAKSPGSDVFGANLFDPPAQNDGASTTQSSISLPVDLFNPTTTSSLASLGSMSLGPPSVSPGTGPWGSTGTSMFPAQGHIPQVRIQGAPPSSYTPVFGAPSVPQWGQQAASPFAPPAATPTWGQQGGVGPMASWPSSGPTSNPFSGGPFALTIPPGGMMASQEPSVIPPRAPPRPPVKEDAPTIKSAFRALDPLGGREQKSGKDMFKDFHMAKPGTAPVPGSTTNGSFDQYFSSKVGVPQEAADYDDFDINQLAGKAIEPSKPPLQQASTTAVPTQGYSLTPSPAGGLLDAAFSPVPAPGPSGQGPVPAPTLFNDPFGSSFFGAPPTSTDAGCIPFQPSLQRLPLLGRNGGWDPLQEWPRSTLLEQCAKEPSLLEGIDSSWLDTARKKLAASPWPGFFSFPLVTPVCPEVLPPPQQSQVSPAAWRISLDAGHFCSEEISVKATKGYLEIADL</sequence>
<feature type="compositionally biased region" description="Low complexity" evidence="6">
    <location>
        <begin position="45"/>
        <end position="59"/>
    </location>
</feature>
<comment type="caution">
    <text evidence="8">The sequence shown here is derived from an EMBL/GenBank/DDBJ whole genome shotgun (WGS) entry which is preliminary data.</text>
</comment>
<dbReference type="PANTHER" id="PTHR47695:SF5">
    <property type="entry name" value="DISABLED HOMOLOG 2"/>
    <property type="match status" value="1"/>
</dbReference>
<dbReference type="GO" id="GO:0006898">
    <property type="term" value="P:receptor-mediated endocytosis"/>
    <property type="evidence" value="ECO:0007669"/>
    <property type="project" value="TreeGrafter"/>
</dbReference>
<dbReference type="CDD" id="cd01215">
    <property type="entry name" value="PTB_Dab"/>
    <property type="match status" value="1"/>
</dbReference>
<comment type="subcellular location">
    <subcellularLocation>
        <location evidence="1">Cytoplasm</location>
    </subcellularLocation>
</comment>
<organism evidence="8 9">
    <name type="scientific">Electrophorus voltai</name>
    <dbReference type="NCBI Taxonomy" id="2609070"/>
    <lineage>
        <taxon>Eukaryota</taxon>
        <taxon>Metazoa</taxon>
        <taxon>Chordata</taxon>
        <taxon>Craniata</taxon>
        <taxon>Vertebrata</taxon>
        <taxon>Euteleostomi</taxon>
        <taxon>Actinopterygii</taxon>
        <taxon>Neopterygii</taxon>
        <taxon>Teleostei</taxon>
        <taxon>Ostariophysi</taxon>
        <taxon>Gymnotiformes</taxon>
        <taxon>Gymnotoidei</taxon>
        <taxon>Gymnotidae</taxon>
        <taxon>Electrophorus</taxon>
    </lineage>
</organism>
<dbReference type="SMART" id="SM00462">
    <property type="entry name" value="PTB"/>
    <property type="match status" value="1"/>
</dbReference>
<protein>
    <recommendedName>
        <fullName evidence="7">PID domain-containing protein</fullName>
    </recommendedName>
</protein>
<dbReference type="PROSITE" id="PS01179">
    <property type="entry name" value="PID"/>
    <property type="match status" value="1"/>
</dbReference>
<dbReference type="InterPro" id="IPR048561">
    <property type="entry name" value="Dab_PTB"/>
</dbReference>